<evidence type="ECO:0000256" key="4">
    <source>
        <dbReference type="ARBA" id="ARBA00023157"/>
    </source>
</evidence>
<keyword evidence="1" id="KW-0245">EGF-like domain</keyword>
<sequence length="584" mass="64994">MIGQELGVAHRQTMRRTLLVLVVFAAYDQVQCREARARCLHQVRTPSKCFAEGTCVLHARLTPSEKSTEFYCCKHGFTSSNNQCVDIDECKAVPPLCEHTCHNHPGTYSCGCGEGSAYDDATGACIKVSVCSALNCSHSCTYNQEGPVCDCPRGFVLESGNKCKAVEKICPTGYHMEYDSHTCRVMGDAPQMIFEYEGQAYEYPLREESQLKKMVTVEGVVNSIFYESRKNLAYFAGKQLTVYNFSTTPPASTVLSLPSYAISLAVDYVNDHVYVLDESSLDLWSSKDDKFTLLGTLIEHDGSMTSLAIDPGKAWLFYSSIGVVVRARLDGRKFSDLFRFYDHVDTEDVTSEVLAIDNIDLNDIFVFYAVNKNIFSFAVDGKQSLWVTDSLPGNVAFMDVFEDFIYYTMEGIDGIHSRTKDGLKAPITFFMGQGVRAIYVNHHYRQQDDISWRCSKKCDQICFRDVADSARCSCTSDYVLGQDKSSCLPVKPAEPVSPLGTPSPQIESREDSDALWVTTTSTSYNALLLVACILLVSVCVVQSLLVWWFYPRRRYSRGLSASFATSLDGGSSCVALDSVRDLQS</sequence>
<evidence type="ECO:0000313" key="10">
    <source>
        <dbReference type="RefSeq" id="XP_003740456.2"/>
    </source>
</evidence>
<dbReference type="Proteomes" id="UP000694867">
    <property type="component" value="Unplaced"/>
</dbReference>
<keyword evidence="3" id="KW-0677">Repeat</keyword>
<dbReference type="InterPro" id="IPR018097">
    <property type="entry name" value="EGF_Ca-bd_CS"/>
</dbReference>
<dbReference type="PROSITE" id="PS01187">
    <property type="entry name" value="EGF_CA"/>
    <property type="match status" value="1"/>
</dbReference>
<evidence type="ECO:0000259" key="8">
    <source>
        <dbReference type="SMART" id="SM00181"/>
    </source>
</evidence>
<dbReference type="PANTHER" id="PTHR24039">
    <property type="entry name" value="FIBRILLIN-RELATED"/>
    <property type="match status" value="1"/>
</dbReference>
<feature type="transmembrane region" description="Helical" evidence="5">
    <location>
        <begin position="526"/>
        <end position="550"/>
    </location>
</feature>
<dbReference type="InterPro" id="IPR001881">
    <property type="entry name" value="EGF-like_Ca-bd_dom"/>
</dbReference>
<dbReference type="InterPro" id="IPR011042">
    <property type="entry name" value="6-blade_b-propeller_TolB-like"/>
</dbReference>
<keyword evidence="9" id="KW-1185">Reference proteome</keyword>
<organism evidence="9 10">
    <name type="scientific">Galendromus occidentalis</name>
    <name type="common">western predatory mite</name>
    <dbReference type="NCBI Taxonomy" id="34638"/>
    <lineage>
        <taxon>Eukaryota</taxon>
        <taxon>Metazoa</taxon>
        <taxon>Ecdysozoa</taxon>
        <taxon>Arthropoda</taxon>
        <taxon>Chelicerata</taxon>
        <taxon>Arachnida</taxon>
        <taxon>Acari</taxon>
        <taxon>Parasitiformes</taxon>
        <taxon>Mesostigmata</taxon>
        <taxon>Gamasina</taxon>
        <taxon>Phytoseioidea</taxon>
        <taxon>Phytoseiidae</taxon>
        <taxon>Typhlodrominae</taxon>
        <taxon>Galendromus</taxon>
    </lineage>
</organism>
<dbReference type="RefSeq" id="XP_003740456.2">
    <property type="nucleotide sequence ID" value="XM_003740408.2"/>
</dbReference>
<feature type="domain" description="EGF-like calcium-binding" evidence="7">
    <location>
        <begin position="86"/>
        <end position="126"/>
    </location>
</feature>
<dbReference type="SUPFAM" id="SSF63825">
    <property type="entry name" value="YWTD domain"/>
    <property type="match status" value="1"/>
</dbReference>
<dbReference type="InterPro" id="IPR000742">
    <property type="entry name" value="EGF"/>
</dbReference>
<evidence type="ECO:0000256" key="2">
    <source>
        <dbReference type="ARBA" id="ARBA00022729"/>
    </source>
</evidence>
<evidence type="ECO:0000256" key="6">
    <source>
        <dbReference type="SAM" id="SignalP"/>
    </source>
</evidence>
<feature type="signal peptide" evidence="6">
    <location>
        <begin position="1"/>
        <end position="32"/>
    </location>
</feature>
<evidence type="ECO:0000256" key="3">
    <source>
        <dbReference type="ARBA" id="ARBA00022737"/>
    </source>
</evidence>
<feature type="domain" description="EGF-like" evidence="8">
    <location>
        <begin position="453"/>
        <end position="488"/>
    </location>
</feature>
<gene>
    <name evidence="10" type="primary">LOC100900674</name>
</gene>
<evidence type="ECO:0000256" key="5">
    <source>
        <dbReference type="SAM" id="Phobius"/>
    </source>
</evidence>
<dbReference type="KEGG" id="goe:100900674"/>
<keyword evidence="10" id="KW-0449">Lipoprotein</keyword>
<evidence type="ECO:0000313" key="9">
    <source>
        <dbReference type="Proteomes" id="UP000694867"/>
    </source>
</evidence>
<dbReference type="CDD" id="cd19941">
    <property type="entry name" value="TIL"/>
    <property type="match status" value="1"/>
</dbReference>
<reference evidence="10" key="1">
    <citation type="submission" date="2025-08" db="UniProtKB">
        <authorList>
            <consortium name="RefSeq"/>
        </authorList>
    </citation>
    <scope>IDENTIFICATION</scope>
</reference>
<keyword evidence="4" id="KW-1015">Disulfide bond</keyword>
<dbReference type="Gene3D" id="2.120.10.30">
    <property type="entry name" value="TolB, C-terminal domain"/>
    <property type="match status" value="1"/>
</dbReference>
<proteinExistence type="predicted"/>
<keyword evidence="10" id="KW-0675">Receptor</keyword>
<dbReference type="PANTHER" id="PTHR24039:SF58">
    <property type="entry name" value="EGF-LIKE DOMAIN-CONTAINING PROTEIN"/>
    <property type="match status" value="1"/>
</dbReference>
<feature type="domain" description="EGF-like" evidence="8">
    <location>
        <begin position="89"/>
        <end position="126"/>
    </location>
</feature>
<evidence type="ECO:0000256" key="1">
    <source>
        <dbReference type="ARBA" id="ARBA00022536"/>
    </source>
</evidence>
<keyword evidence="5" id="KW-0812">Transmembrane</keyword>
<dbReference type="SMART" id="SM00179">
    <property type="entry name" value="EGF_CA"/>
    <property type="match status" value="1"/>
</dbReference>
<dbReference type="SUPFAM" id="SSF57184">
    <property type="entry name" value="Growth factor receptor domain"/>
    <property type="match status" value="1"/>
</dbReference>
<feature type="domain" description="EGF-like" evidence="8">
    <location>
        <begin position="38"/>
        <end position="85"/>
    </location>
</feature>
<protein>
    <submittedName>
        <fullName evidence="10">Low-density lipoprotein receptor-related protein 2</fullName>
    </submittedName>
</protein>
<dbReference type="GO" id="GO:0005509">
    <property type="term" value="F:calcium ion binding"/>
    <property type="evidence" value="ECO:0007669"/>
    <property type="project" value="InterPro"/>
</dbReference>
<dbReference type="SMART" id="SM00181">
    <property type="entry name" value="EGF"/>
    <property type="match status" value="4"/>
</dbReference>
<dbReference type="Gene3D" id="2.10.25.10">
    <property type="entry name" value="Laminin"/>
    <property type="match status" value="2"/>
</dbReference>
<feature type="chain" id="PRO_5042491474" evidence="6">
    <location>
        <begin position="33"/>
        <end position="584"/>
    </location>
</feature>
<dbReference type="InterPro" id="IPR009030">
    <property type="entry name" value="Growth_fac_rcpt_cys_sf"/>
</dbReference>
<keyword evidence="5" id="KW-0472">Membrane</keyword>
<dbReference type="CDD" id="cd00054">
    <property type="entry name" value="EGF_CA"/>
    <property type="match status" value="1"/>
</dbReference>
<dbReference type="GeneID" id="100900674"/>
<dbReference type="AlphaFoldDB" id="A0AAJ6VWE7"/>
<evidence type="ECO:0000259" key="7">
    <source>
        <dbReference type="SMART" id="SM00179"/>
    </source>
</evidence>
<name>A0AAJ6VWE7_9ACAR</name>
<accession>A0AAJ6VWE7</accession>
<feature type="domain" description="EGF-like" evidence="8">
    <location>
        <begin position="130"/>
        <end position="164"/>
    </location>
</feature>
<keyword evidence="5" id="KW-1133">Transmembrane helix</keyword>
<keyword evidence="2 6" id="KW-0732">Signal</keyword>